<feature type="chain" id="PRO_5004110805" description="Hydrophobic surface binding protein A" evidence="1">
    <location>
        <begin position="21"/>
        <end position="178"/>
    </location>
</feature>
<protein>
    <recommendedName>
        <fullName evidence="4">Hydrophobic surface binding protein A</fullName>
    </recommendedName>
</protein>
<keyword evidence="3" id="KW-1185">Reference proteome</keyword>
<evidence type="ECO:0000256" key="1">
    <source>
        <dbReference type="SAM" id="SignalP"/>
    </source>
</evidence>
<dbReference type="PANTHER" id="PTHR38123">
    <property type="entry name" value="CELL WALL SERINE-THREONINE-RICH GALACTOMANNOPROTEIN MP1 (AFU_ORTHOLOGUE AFUA_4G03240)"/>
    <property type="match status" value="1"/>
</dbReference>
<dbReference type="AlphaFoldDB" id="N1QGX7"/>
<evidence type="ECO:0000313" key="3">
    <source>
        <dbReference type="Proteomes" id="UP000016931"/>
    </source>
</evidence>
<dbReference type="OMA" id="HFNEFTG"/>
<feature type="signal peptide" evidence="1">
    <location>
        <begin position="1"/>
        <end position="20"/>
    </location>
</feature>
<dbReference type="STRING" id="692275.N1QGX7"/>
<name>N1QGX7_SPHMS</name>
<dbReference type="Gene3D" id="1.20.1280.140">
    <property type="match status" value="1"/>
</dbReference>
<keyword evidence="1" id="KW-0732">Signal</keyword>
<dbReference type="InterPro" id="IPR021054">
    <property type="entry name" value="Cell_wall_mannoprotein_1"/>
</dbReference>
<dbReference type="Proteomes" id="UP000016931">
    <property type="component" value="Unassembled WGS sequence"/>
</dbReference>
<dbReference type="EMBL" id="KB456267">
    <property type="protein sequence ID" value="EMF10403.1"/>
    <property type="molecule type" value="Genomic_DNA"/>
</dbReference>
<dbReference type="HOGENOM" id="CLU_1511516_0_0_1"/>
<proteinExistence type="predicted"/>
<accession>N1QGX7</accession>
<dbReference type="OrthoDB" id="2422134at2759"/>
<evidence type="ECO:0008006" key="4">
    <source>
        <dbReference type="Google" id="ProtNLM"/>
    </source>
</evidence>
<dbReference type="Pfam" id="PF12296">
    <property type="entry name" value="HsbA"/>
    <property type="match status" value="1"/>
</dbReference>
<evidence type="ECO:0000313" key="2">
    <source>
        <dbReference type="EMBL" id="EMF10403.1"/>
    </source>
</evidence>
<reference evidence="2 3" key="1">
    <citation type="journal article" date="2012" name="PLoS Pathog.">
        <title>Diverse lifestyles and strategies of plant pathogenesis encoded in the genomes of eighteen Dothideomycetes fungi.</title>
        <authorList>
            <person name="Ohm R.A."/>
            <person name="Feau N."/>
            <person name="Henrissat B."/>
            <person name="Schoch C.L."/>
            <person name="Horwitz B.A."/>
            <person name="Barry K.W."/>
            <person name="Condon B.J."/>
            <person name="Copeland A.C."/>
            <person name="Dhillon B."/>
            <person name="Glaser F."/>
            <person name="Hesse C.N."/>
            <person name="Kosti I."/>
            <person name="LaButti K."/>
            <person name="Lindquist E.A."/>
            <person name="Lucas S."/>
            <person name="Salamov A.A."/>
            <person name="Bradshaw R.E."/>
            <person name="Ciuffetti L."/>
            <person name="Hamelin R.C."/>
            <person name="Kema G.H.J."/>
            <person name="Lawrence C."/>
            <person name="Scott J.A."/>
            <person name="Spatafora J.W."/>
            <person name="Turgeon B.G."/>
            <person name="de Wit P.J.G.M."/>
            <person name="Zhong S."/>
            <person name="Goodwin S.B."/>
            <person name="Grigoriev I.V."/>
        </authorList>
    </citation>
    <scope>NUCLEOTIDE SEQUENCE [LARGE SCALE GENOMIC DNA]</scope>
    <source>
        <strain evidence="2 3">SO2202</strain>
    </source>
</reference>
<gene>
    <name evidence="2" type="ORF">SEPMUDRAFT_118955</name>
</gene>
<sequence length="178" mass="18521">MNPLHWSLTTLLALATLTTTSPTPLRPREELTTTDDLNTIDSNTLALTDAINAYTGGLTEALPIQSASDTLTTTLQSASTGPGTFADDAEAQAAVKFATEVLAPHVEACATALVGKKDAFDAAGASVLVKQDLQTISDLAMQLGQMLLDKNPAYKDNGGQDAVDRINKALGDALTAFS</sequence>
<dbReference type="PANTHER" id="PTHR38123:SF1">
    <property type="entry name" value="HYDROPHOBIC SURFACE BINDING PROTEIN"/>
    <property type="match status" value="1"/>
</dbReference>
<dbReference type="GeneID" id="27898604"/>
<dbReference type="RefSeq" id="XP_016758524.1">
    <property type="nucleotide sequence ID" value="XM_016901467.1"/>
</dbReference>
<organism evidence="2 3">
    <name type="scientific">Sphaerulina musiva (strain SO2202)</name>
    <name type="common">Poplar stem canker fungus</name>
    <name type="synonym">Septoria musiva</name>
    <dbReference type="NCBI Taxonomy" id="692275"/>
    <lineage>
        <taxon>Eukaryota</taxon>
        <taxon>Fungi</taxon>
        <taxon>Dikarya</taxon>
        <taxon>Ascomycota</taxon>
        <taxon>Pezizomycotina</taxon>
        <taxon>Dothideomycetes</taxon>
        <taxon>Dothideomycetidae</taxon>
        <taxon>Mycosphaerellales</taxon>
        <taxon>Mycosphaerellaceae</taxon>
        <taxon>Sphaerulina</taxon>
    </lineage>
</organism>
<dbReference type="GO" id="GO:0005576">
    <property type="term" value="C:extracellular region"/>
    <property type="evidence" value="ECO:0007669"/>
    <property type="project" value="TreeGrafter"/>
</dbReference>